<protein>
    <submittedName>
        <fullName evidence="2">VWA domain-containing protein</fullName>
    </submittedName>
</protein>
<dbReference type="Pfam" id="PF13519">
    <property type="entry name" value="VWA_2"/>
    <property type="match status" value="1"/>
</dbReference>
<proteinExistence type="predicted"/>
<sequence>MSLPLAASILWLCLGPASGQQPCTEDAILVFDASKSMAASADDNTGLRRIDAVRSALARILPRVAPKRRLGLITYGPGSRPACVNVALELRPTINAAAAIMARVDRLRPDGRTPLTRAVQRAADVLDLRNQPGTIVLLTDGEETCGGNSCQLASQLKAVGVRTTVHVISYHIASAIGSEGVFASRCLADETGGIYAATNTADEVAAALETAFACPLISQSTIPRLSRAFP</sequence>
<dbReference type="RefSeq" id="WP_154738385.1">
    <property type="nucleotide sequence ID" value="NZ_WMBQ01000001.1"/>
</dbReference>
<dbReference type="Gene3D" id="3.40.50.410">
    <property type="entry name" value="von Willebrand factor, type A domain"/>
    <property type="match status" value="1"/>
</dbReference>
<evidence type="ECO:0000313" key="2">
    <source>
        <dbReference type="EMBL" id="MTD93888.1"/>
    </source>
</evidence>
<dbReference type="InterPro" id="IPR051266">
    <property type="entry name" value="CLCR"/>
</dbReference>
<dbReference type="InterPro" id="IPR036465">
    <property type="entry name" value="vWFA_dom_sf"/>
</dbReference>
<gene>
    <name evidence="2" type="ORF">GIW81_06010</name>
</gene>
<dbReference type="SMART" id="SM00327">
    <property type="entry name" value="VWA"/>
    <property type="match status" value="1"/>
</dbReference>
<dbReference type="Proteomes" id="UP000440694">
    <property type="component" value="Unassembled WGS sequence"/>
</dbReference>
<dbReference type="InterPro" id="IPR002035">
    <property type="entry name" value="VWF_A"/>
</dbReference>
<dbReference type="PANTHER" id="PTHR10579:SF43">
    <property type="entry name" value="ZINC FINGER (C3HC4-TYPE RING FINGER) FAMILY PROTEIN"/>
    <property type="match status" value="1"/>
</dbReference>
<dbReference type="EMBL" id="WMBQ01000001">
    <property type="protein sequence ID" value="MTD93888.1"/>
    <property type="molecule type" value="Genomic_DNA"/>
</dbReference>
<organism evidence="2 3">
    <name type="scientific">Hyphomicrobium album</name>
    <dbReference type="NCBI Taxonomy" id="2665159"/>
    <lineage>
        <taxon>Bacteria</taxon>
        <taxon>Pseudomonadati</taxon>
        <taxon>Pseudomonadota</taxon>
        <taxon>Alphaproteobacteria</taxon>
        <taxon>Hyphomicrobiales</taxon>
        <taxon>Hyphomicrobiaceae</taxon>
        <taxon>Hyphomicrobium</taxon>
    </lineage>
</organism>
<name>A0A6I3KHA2_9HYPH</name>
<reference evidence="2 3" key="1">
    <citation type="submission" date="2019-11" db="EMBL/GenBank/DDBJ databases">
        <title>Identification of a novel strain.</title>
        <authorList>
            <person name="Xu Q."/>
            <person name="Wang G."/>
        </authorList>
    </citation>
    <scope>NUCLEOTIDE SEQUENCE [LARGE SCALE GENOMIC DNA]</scope>
    <source>
        <strain evidence="3">xq</strain>
    </source>
</reference>
<accession>A0A6I3KHA2</accession>
<dbReference type="PROSITE" id="PS50234">
    <property type="entry name" value="VWFA"/>
    <property type="match status" value="1"/>
</dbReference>
<evidence type="ECO:0000313" key="3">
    <source>
        <dbReference type="Proteomes" id="UP000440694"/>
    </source>
</evidence>
<comment type="caution">
    <text evidence="2">The sequence shown here is derived from an EMBL/GenBank/DDBJ whole genome shotgun (WGS) entry which is preliminary data.</text>
</comment>
<dbReference type="AlphaFoldDB" id="A0A6I3KHA2"/>
<keyword evidence="3" id="KW-1185">Reference proteome</keyword>
<feature type="domain" description="VWFA" evidence="1">
    <location>
        <begin position="26"/>
        <end position="216"/>
    </location>
</feature>
<evidence type="ECO:0000259" key="1">
    <source>
        <dbReference type="PROSITE" id="PS50234"/>
    </source>
</evidence>
<dbReference type="PANTHER" id="PTHR10579">
    <property type="entry name" value="CALCIUM-ACTIVATED CHLORIDE CHANNEL REGULATOR"/>
    <property type="match status" value="1"/>
</dbReference>
<dbReference type="SUPFAM" id="SSF53300">
    <property type="entry name" value="vWA-like"/>
    <property type="match status" value="1"/>
</dbReference>